<protein>
    <submittedName>
        <fullName evidence="7">Uncharacterized protein</fullName>
    </submittedName>
</protein>
<evidence type="ECO:0000256" key="2">
    <source>
        <dbReference type="ARBA" id="ARBA00022617"/>
    </source>
</evidence>
<dbReference type="AlphaFoldDB" id="A0A7J6SHP3"/>
<dbReference type="EMBL" id="JABANM010014726">
    <property type="protein sequence ID" value="KAF4732205.1"/>
    <property type="molecule type" value="Genomic_DNA"/>
</dbReference>
<gene>
    <name evidence="7" type="ORF">FOZ62_017500</name>
</gene>
<evidence type="ECO:0000313" key="7">
    <source>
        <dbReference type="EMBL" id="KAF4732205.1"/>
    </source>
</evidence>
<evidence type="ECO:0000256" key="4">
    <source>
        <dbReference type="ARBA" id="ARBA00023002"/>
    </source>
</evidence>
<feature type="non-terminal residue" evidence="7">
    <location>
        <position position="1"/>
    </location>
</feature>
<dbReference type="SUPFAM" id="SSF48264">
    <property type="entry name" value="Cytochrome P450"/>
    <property type="match status" value="1"/>
</dbReference>
<feature type="non-terminal residue" evidence="7">
    <location>
        <position position="144"/>
    </location>
</feature>
<evidence type="ECO:0000256" key="5">
    <source>
        <dbReference type="ARBA" id="ARBA00023004"/>
    </source>
</evidence>
<keyword evidence="4" id="KW-0560">Oxidoreductase</keyword>
<keyword evidence="2" id="KW-0349">Heme</keyword>
<dbReference type="GO" id="GO:0005506">
    <property type="term" value="F:iron ion binding"/>
    <property type="evidence" value="ECO:0007669"/>
    <property type="project" value="InterPro"/>
</dbReference>
<dbReference type="InterPro" id="IPR050196">
    <property type="entry name" value="Cytochrome_P450_Monoox"/>
</dbReference>
<dbReference type="Pfam" id="PF00067">
    <property type="entry name" value="p450"/>
    <property type="match status" value="1"/>
</dbReference>
<dbReference type="GO" id="GO:0016705">
    <property type="term" value="F:oxidoreductase activity, acting on paired donors, with incorporation or reduction of molecular oxygen"/>
    <property type="evidence" value="ECO:0007669"/>
    <property type="project" value="InterPro"/>
</dbReference>
<name>A0A7J6SHP3_PEROL</name>
<comment type="similarity">
    <text evidence="1">Belongs to the cytochrome P450 family.</text>
</comment>
<comment type="caution">
    <text evidence="7">The sequence shown here is derived from an EMBL/GenBank/DDBJ whole genome shotgun (WGS) entry which is preliminary data.</text>
</comment>
<keyword evidence="5" id="KW-0408">Iron</keyword>
<evidence type="ECO:0000313" key="8">
    <source>
        <dbReference type="Proteomes" id="UP000574390"/>
    </source>
</evidence>
<dbReference type="GO" id="GO:0020037">
    <property type="term" value="F:heme binding"/>
    <property type="evidence" value="ECO:0007669"/>
    <property type="project" value="InterPro"/>
</dbReference>
<keyword evidence="6" id="KW-0503">Monooxygenase</keyword>
<sequence>WRPIEWLPLCTLDVLCVNILGNDYNFLDPDGRRLGSRSEGVPEAIVDTLSGSGHALQLSSFPWMTRDRFPWNLNPMIRKMHTGVKRLNTVCDEIISSRRAERQAAGGRVQRRDLLDKLLHLDPEDLRGNLITFLIAGSDTTAMT</sequence>
<dbReference type="InterPro" id="IPR036396">
    <property type="entry name" value="Cyt_P450_sf"/>
</dbReference>
<evidence type="ECO:0000256" key="1">
    <source>
        <dbReference type="ARBA" id="ARBA00010617"/>
    </source>
</evidence>
<keyword evidence="3" id="KW-0479">Metal-binding</keyword>
<dbReference type="PANTHER" id="PTHR24291:SF50">
    <property type="entry name" value="BIFUNCTIONAL ALBAFLAVENONE MONOOXYGENASE_TERPENE SYNTHASE"/>
    <property type="match status" value="1"/>
</dbReference>
<dbReference type="GO" id="GO:0004497">
    <property type="term" value="F:monooxygenase activity"/>
    <property type="evidence" value="ECO:0007669"/>
    <property type="project" value="UniProtKB-KW"/>
</dbReference>
<proteinExistence type="inferred from homology"/>
<dbReference type="Gene3D" id="1.10.630.10">
    <property type="entry name" value="Cytochrome P450"/>
    <property type="match status" value="1"/>
</dbReference>
<dbReference type="PANTHER" id="PTHR24291">
    <property type="entry name" value="CYTOCHROME P450 FAMILY 4"/>
    <property type="match status" value="1"/>
</dbReference>
<evidence type="ECO:0000256" key="6">
    <source>
        <dbReference type="ARBA" id="ARBA00023033"/>
    </source>
</evidence>
<dbReference type="InterPro" id="IPR001128">
    <property type="entry name" value="Cyt_P450"/>
</dbReference>
<evidence type="ECO:0000256" key="3">
    <source>
        <dbReference type="ARBA" id="ARBA00022723"/>
    </source>
</evidence>
<reference evidence="7 8" key="1">
    <citation type="submission" date="2020-04" db="EMBL/GenBank/DDBJ databases">
        <title>Perkinsus olseni comparative genomics.</title>
        <authorList>
            <person name="Bogema D.R."/>
        </authorList>
    </citation>
    <scope>NUCLEOTIDE SEQUENCE [LARGE SCALE GENOMIC DNA]</scope>
    <source>
        <strain evidence="7">ATCC PRA-205</strain>
    </source>
</reference>
<dbReference type="Proteomes" id="UP000574390">
    <property type="component" value="Unassembled WGS sequence"/>
</dbReference>
<organism evidence="7 8">
    <name type="scientific">Perkinsus olseni</name>
    <name type="common">Perkinsus atlanticus</name>
    <dbReference type="NCBI Taxonomy" id="32597"/>
    <lineage>
        <taxon>Eukaryota</taxon>
        <taxon>Sar</taxon>
        <taxon>Alveolata</taxon>
        <taxon>Perkinsozoa</taxon>
        <taxon>Perkinsea</taxon>
        <taxon>Perkinsida</taxon>
        <taxon>Perkinsidae</taxon>
        <taxon>Perkinsus</taxon>
    </lineage>
</organism>
<accession>A0A7J6SHP3</accession>